<dbReference type="KEGG" id="cei:CEPID_11005"/>
<dbReference type="RefSeq" id="WP_047240938.1">
    <property type="nucleotide sequence ID" value="NZ_CP011541.1"/>
</dbReference>
<dbReference type="OrthoDB" id="3218196at2"/>
<reference evidence="2 3" key="1">
    <citation type="submission" date="2015-05" db="EMBL/GenBank/DDBJ databases">
        <title>Complete genome sequence of Corynebacterium epidermidicanis DSM 45586, isolated from the skin of a dog suffering from pruritus.</title>
        <authorList>
            <person name="Ruckert C."/>
            <person name="Albersmeier A."/>
            <person name="Winkler A."/>
            <person name="Tauch A."/>
        </authorList>
    </citation>
    <scope>NUCLEOTIDE SEQUENCE [LARGE SCALE GENOMIC DNA]</scope>
    <source>
        <strain evidence="2 3">DSM 45586</strain>
    </source>
</reference>
<feature type="transmembrane region" description="Helical" evidence="1">
    <location>
        <begin position="269"/>
        <end position="293"/>
    </location>
</feature>
<feature type="transmembrane region" description="Helical" evidence="1">
    <location>
        <begin position="237"/>
        <end position="257"/>
    </location>
</feature>
<dbReference type="STRING" id="1050174.CEPID_11005"/>
<dbReference type="Proteomes" id="UP000035368">
    <property type="component" value="Chromosome"/>
</dbReference>
<feature type="transmembrane region" description="Helical" evidence="1">
    <location>
        <begin position="453"/>
        <end position="473"/>
    </location>
</feature>
<organism evidence="2 3">
    <name type="scientific">Corynebacterium epidermidicanis</name>
    <dbReference type="NCBI Taxonomy" id="1050174"/>
    <lineage>
        <taxon>Bacteria</taxon>
        <taxon>Bacillati</taxon>
        <taxon>Actinomycetota</taxon>
        <taxon>Actinomycetes</taxon>
        <taxon>Mycobacteriales</taxon>
        <taxon>Corynebacteriaceae</taxon>
        <taxon>Corynebacterium</taxon>
    </lineage>
</organism>
<evidence type="ECO:0008006" key="4">
    <source>
        <dbReference type="Google" id="ProtNLM"/>
    </source>
</evidence>
<keyword evidence="3" id="KW-1185">Reference proteome</keyword>
<feature type="transmembrane region" description="Helical" evidence="1">
    <location>
        <begin position="54"/>
        <end position="82"/>
    </location>
</feature>
<dbReference type="PATRIC" id="fig|1050174.4.peg.2218"/>
<gene>
    <name evidence="2" type="ORF">CEPID_11005</name>
</gene>
<keyword evidence="1" id="KW-0812">Transmembrane</keyword>
<dbReference type="AlphaFoldDB" id="A0A0G3GU01"/>
<keyword evidence="1" id="KW-0472">Membrane</keyword>
<protein>
    <recommendedName>
        <fullName evidence="4">Chemotaxis methyl-accepting receptor HlyB-like 4HB MCP domain-containing protein</fullName>
    </recommendedName>
</protein>
<sequence>MTLSNSRKNAGGAATAARDDLWLDAPEATEANSVGSVFRGSFGLPALWYRRTAVFFATTIGQMTLWAFVLTVALLAAGVAMAQSTQSRQAQLGTLMNNTEPMSAAAQDIYMSLSLADTTATTGFVQAGVEQPLTRERYQRAIQRASAAATQSAAGVQSSQQRELELIATIQSQLPNYTGLVETARTNNRMGNPVGVAYMSEASALMRTSILPAANELLRLTNARVNAEQHDLTRPQWVPISGLVAALLMLVAVQRWLAHRTRRRLNKGMLVATACMTIALLWVSTSNALTWYAGTRGFEQAAAPLNSLANARVLAQQARTAETLALVRRETNADAFESFSATAGSIDQALTSYDTTRLAESPANARTVADVRAGLTQWQVAHEDLANSLNQGDYQRATRIAFATSQNTVGATADTGSAAQAYDAVDAGLAVLILDTRGTLRGFIADGLSATHLLSPVVLLLSGLAVLSLWLGIRPRLQEYL</sequence>
<name>A0A0G3GU01_9CORY</name>
<keyword evidence="1" id="KW-1133">Transmembrane helix</keyword>
<proteinExistence type="predicted"/>
<dbReference type="EMBL" id="CP011541">
    <property type="protein sequence ID" value="AKK04030.1"/>
    <property type="molecule type" value="Genomic_DNA"/>
</dbReference>
<evidence type="ECO:0000256" key="1">
    <source>
        <dbReference type="SAM" id="Phobius"/>
    </source>
</evidence>
<accession>A0A0G3GU01</accession>
<evidence type="ECO:0000313" key="2">
    <source>
        <dbReference type="EMBL" id="AKK04030.1"/>
    </source>
</evidence>
<evidence type="ECO:0000313" key="3">
    <source>
        <dbReference type="Proteomes" id="UP000035368"/>
    </source>
</evidence>